<dbReference type="AlphaFoldDB" id="A0A0A9ATW6"/>
<organism evidence="2">
    <name type="scientific">Arundo donax</name>
    <name type="common">Giant reed</name>
    <name type="synonym">Donax arundinaceus</name>
    <dbReference type="NCBI Taxonomy" id="35708"/>
    <lineage>
        <taxon>Eukaryota</taxon>
        <taxon>Viridiplantae</taxon>
        <taxon>Streptophyta</taxon>
        <taxon>Embryophyta</taxon>
        <taxon>Tracheophyta</taxon>
        <taxon>Spermatophyta</taxon>
        <taxon>Magnoliopsida</taxon>
        <taxon>Liliopsida</taxon>
        <taxon>Poales</taxon>
        <taxon>Poaceae</taxon>
        <taxon>PACMAD clade</taxon>
        <taxon>Arundinoideae</taxon>
        <taxon>Arundineae</taxon>
        <taxon>Arundo</taxon>
    </lineage>
</organism>
<evidence type="ECO:0000313" key="2">
    <source>
        <dbReference type="EMBL" id="JAD50527.1"/>
    </source>
</evidence>
<keyword evidence="1" id="KW-1133">Transmembrane helix</keyword>
<name>A0A0A9ATW6_ARUDO</name>
<evidence type="ECO:0000256" key="1">
    <source>
        <dbReference type="SAM" id="Phobius"/>
    </source>
</evidence>
<reference evidence="2" key="2">
    <citation type="journal article" date="2015" name="Data Brief">
        <title>Shoot transcriptome of the giant reed, Arundo donax.</title>
        <authorList>
            <person name="Barrero R.A."/>
            <person name="Guerrero F.D."/>
            <person name="Moolhuijzen P."/>
            <person name="Goolsby J.A."/>
            <person name="Tidwell J."/>
            <person name="Bellgard S.E."/>
            <person name="Bellgard M.I."/>
        </authorList>
    </citation>
    <scope>NUCLEOTIDE SEQUENCE</scope>
    <source>
        <tissue evidence="2">Shoot tissue taken approximately 20 cm above the soil surface</tissue>
    </source>
</reference>
<protein>
    <submittedName>
        <fullName evidence="2">Uncharacterized protein</fullName>
    </submittedName>
</protein>
<dbReference type="EMBL" id="GBRH01247368">
    <property type="protein sequence ID" value="JAD50527.1"/>
    <property type="molecule type" value="Transcribed_RNA"/>
</dbReference>
<reference evidence="2" key="1">
    <citation type="submission" date="2014-09" db="EMBL/GenBank/DDBJ databases">
        <authorList>
            <person name="Magalhaes I.L.F."/>
            <person name="Oliveira U."/>
            <person name="Santos F.R."/>
            <person name="Vidigal T.H.D.A."/>
            <person name="Brescovit A.D."/>
            <person name="Santos A.J."/>
        </authorList>
    </citation>
    <scope>NUCLEOTIDE SEQUENCE</scope>
    <source>
        <tissue evidence="2">Shoot tissue taken approximately 20 cm above the soil surface</tissue>
    </source>
</reference>
<accession>A0A0A9ATW6</accession>
<keyword evidence="1" id="KW-0812">Transmembrane</keyword>
<keyword evidence="1" id="KW-0472">Membrane</keyword>
<proteinExistence type="predicted"/>
<sequence length="88" mass="10333">MMIFWVLVPSVLGQMYHAAKSIRYSFESDSFPKIELLPFTYLVCVLLTLQQFMVLFPFIICNIHGVYFFELLVSNSRCITFHSSTLWL</sequence>
<feature type="transmembrane region" description="Helical" evidence="1">
    <location>
        <begin position="37"/>
        <end position="60"/>
    </location>
</feature>